<feature type="domain" description="Fibronectin type-III" evidence="9">
    <location>
        <begin position="2302"/>
        <end position="2388"/>
    </location>
</feature>
<feature type="compositionally biased region" description="Basic and acidic residues" evidence="5">
    <location>
        <begin position="1616"/>
        <end position="1625"/>
    </location>
</feature>
<dbReference type="SMART" id="SM00325">
    <property type="entry name" value="RhoGEF"/>
    <property type="match status" value="2"/>
</dbReference>
<dbReference type="PANTHER" id="PTHR22826">
    <property type="entry name" value="RHO GUANINE EXCHANGE FACTOR-RELATED"/>
    <property type="match status" value="1"/>
</dbReference>
<feature type="region of interest" description="Disordered" evidence="5">
    <location>
        <begin position="2020"/>
        <end position="2094"/>
    </location>
</feature>
<evidence type="ECO:0000256" key="2">
    <source>
        <dbReference type="ARBA" id="ARBA00022443"/>
    </source>
</evidence>
<dbReference type="Gene3D" id="1.20.900.10">
    <property type="entry name" value="Dbl homology (DH) domain"/>
    <property type="match status" value="2"/>
</dbReference>
<dbReference type="GO" id="GO:0061643">
    <property type="term" value="P:chemorepulsion of axon"/>
    <property type="evidence" value="ECO:0007669"/>
    <property type="project" value="EnsemblMetazoa"/>
</dbReference>
<dbReference type="Gene3D" id="2.60.40.10">
    <property type="entry name" value="Immunoglobulins"/>
    <property type="match status" value="2"/>
</dbReference>
<dbReference type="GO" id="GO:0036194">
    <property type="term" value="C:muscle cell projection"/>
    <property type="evidence" value="ECO:0007669"/>
    <property type="project" value="EnsemblMetazoa"/>
</dbReference>
<dbReference type="PROSITE" id="PS00741">
    <property type="entry name" value="DH_1"/>
    <property type="match status" value="1"/>
</dbReference>
<protein>
    <submittedName>
        <fullName evidence="10">Uncharacterized protein</fullName>
    </submittedName>
</protein>
<feature type="domain" description="DH" evidence="7">
    <location>
        <begin position="1175"/>
        <end position="1355"/>
    </location>
</feature>
<dbReference type="GO" id="GO:0005737">
    <property type="term" value="C:cytoplasm"/>
    <property type="evidence" value="ECO:0000318"/>
    <property type="project" value="GO_Central"/>
</dbReference>
<dbReference type="Pfam" id="PF07653">
    <property type="entry name" value="SH3_2"/>
    <property type="match status" value="1"/>
</dbReference>
<name>A0A8R1U3Q7_PRIPA</name>
<feature type="domain" description="DH" evidence="7">
    <location>
        <begin position="1689"/>
        <end position="1867"/>
    </location>
</feature>
<feature type="compositionally biased region" description="Gly residues" evidence="5">
    <location>
        <begin position="2040"/>
        <end position="2051"/>
    </location>
</feature>
<dbReference type="SMART" id="SM00516">
    <property type="entry name" value="SEC14"/>
    <property type="match status" value="1"/>
</dbReference>
<dbReference type="SUPFAM" id="SSF52087">
    <property type="entry name" value="CRAL/TRIO domain"/>
    <property type="match status" value="1"/>
</dbReference>
<dbReference type="GO" id="GO:0035556">
    <property type="term" value="P:intracellular signal transduction"/>
    <property type="evidence" value="ECO:0007669"/>
    <property type="project" value="InterPro"/>
</dbReference>
<dbReference type="PROSITE" id="PS50003">
    <property type="entry name" value="PH_DOMAIN"/>
    <property type="match status" value="2"/>
</dbReference>
<dbReference type="SUPFAM" id="SSF46966">
    <property type="entry name" value="Spectrin repeat"/>
    <property type="match status" value="2"/>
</dbReference>
<dbReference type="InterPro" id="IPR013783">
    <property type="entry name" value="Ig-like_fold"/>
</dbReference>
<organism evidence="10 11">
    <name type="scientific">Pristionchus pacificus</name>
    <name type="common">Parasitic nematode worm</name>
    <dbReference type="NCBI Taxonomy" id="54126"/>
    <lineage>
        <taxon>Eukaryota</taxon>
        <taxon>Metazoa</taxon>
        <taxon>Ecdysozoa</taxon>
        <taxon>Nematoda</taxon>
        <taxon>Chromadorea</taxon>
        <taxon>Rhabditida</taxon>
        <taxon>Rhabditina</taxon>
        <taxon>Diplogasteromorpha</taxon>
        <taxon>Diplogasteroidea</taxon>
        <taxon>Neodiplogasteridae</taxon>
        <taxon>Pristionchus</taxon>
    </lineage>
</organism>
<dbReference type="GO" id="GO:0048808">
    <property type="term" value="P:male genitalia morphogenesis"/>
    <property type="evidence" value="ECO:0007669"/>
    <property type="project" value="EnsemblMetazoa"/>
</dbReference>
<feature type="compositionally biased region" description="Basic residues" evidence="5">
    <location>
        <begin position="1569"/>
        <end position="1579"/>
    </location>
</feature>
<dbReference type="PROSITE" id="PS50010">
    <property type="entry name" value="DH_2"/>
    <property type="match status" value="2"/>
</dbReference>
<dbReference type="FunFam" id="1.20.900.10:FF:000008">
    <property type="entry name" value="rho guanine nucleotide exchange factor 25"/>
    <property type="match status" value="1"/>
</dbReference>
<reference evidence="10" key="2">
    <citation type="submission" date="2022-06" db="UniProtKB">
        <authorList>
            <consortium name="EnsemblMetazoa"/>
        </authorList>
    </citation>
    <scope>IDENTIFICATION</scope>
    <source>
        <strain evidence="10">PS312</strain>
    </source>
</reference>
<dbReference type="InterPro" id="IPR003961">
    <property type="entry name" value="FN3_dom"/>
</dbReference>
<dbReference type="Pfam" id="PF00621">
    <property type="entry name" value="RhoGEF"/>
    <property type="match status" value="2"/>
</dbReference>
<dbReference type="CDD" id="cd00160">
    <property type="entry name" value="RhoGEF"/>
    <property type="match status" value="2"/>
</dbReference>
<dbReference type="SUPFAM" id="SSF48065">
    <property type="entry name" value="DBL homology domain (DH-domain)"/>
    <property type="match status" value="2"/>
</dbReference>
<dbReference type="InterPro" id="IPR036179">
    <property type="entry name" value="Ig-like_dom_sf"/>
</dbReference>
<dbReference type="PROSITE" id="PS50191">
    <property type="entry name" value="CRAL_TRIO"/>
    <property type="match status" value="1"/>
</dbReference>
<dbReference type="GO" id="GO:0001764">
    <property type="term" value="P:neuron migration"/>
    <property type="evidence" value="ECO:0007669"/>
    <property type="project" value="EnsemblMetazoa"/>
</dbReference>
<dbReference type="CDD" id="cd00170">
    <property type="entry name" value="SEC14"/>
    <property type="match status" value="1"/>
</dbReference>
<dbReference type="Gene3D" id="1.20.58.60">
    <property type="match status" value="4"/>
</dbReference>
<dbReference type="InterPro" id="IPR036116">
    <property type="entry name" value="FN3_sf"/>
</dbReference>
<evidence type="ECO:0000259" key="9">
    <source>
        <dbReference type="PROSITE" id="PS50853"/>
    </source>
</evidence>
<evidence type="ECO:0000256" key="3">
    <source>
        <dbReference type="ARBA" id="ARBA00022490"/>
    </source>
</evidence>
<dbReference type="SUPFAM" id="SSF50044">
    <property type="entry name" value="SH3-domain"/>
    <property type="match status" value="1"/>
</dbReference>
<reference evidence="11" key="1">
    <citation type="journal article" date="2008" name="Nat. Genet.">
        <title>The Pristionchus pacificus genome provides a unique perspective on nematode lifestyle and parasitism.</title>
        <authorList>
            <person name="Dieterich C."/>
            <person name="Clifton S.W."/>
            <person name="Schuster L.N."/>
            <person name="Chinwalla A."/>
            <person name="Delehaunty K."/>
            <person name="Dinkelacker I."/>
            <person name="Fulton L."/>
            <person name="Fulton R."/>
            <person name="Godfrey J."/>
            <person name="Minx P."/>
            <person name="Mitreva M."/>
            <person name="Roeseler W."/>
            <person name="Tian H."/>
            <person name="Witte H."/>
            <person name="Yang S.P."/>
            <person name="Wilson R.K."/>
            <person name="Sommer R.J."/>
        </authorList>
    </citation>
    <scope>NUCLEOTIDE SEQUENCE [LARGE SCALE GENOMIC DNA]</scope>
    <source>
        <strain evidence="11">PS312</strain>
    </source>
</reference>
<comment type="subcellular location">
    <subcellularLocation>
        <location evidence="1">Cytoplasm</location>
    </subcellularLocation>
</comment>
<dbReference type="GO" id="GO:0008045">
    <property type="term" value="P:motor neuron axon guidance"/>
    <property type="evidence" value="ECO:0007669"/>
    <property type="project" value="EnsemblMetazoa"/>
</dbReference>
<dbReference type="InterPro" id="IPR001452">
    <property type="entry name" value="SH3_domain"/>
</dbReference>
<dbReference type="InterPro" id="IPR000219">
    <property type="entry name" value="DH_dom"/>
</dbReference>
<feature type="region of interest" description="Disordered" evidence="5">
    <location>
        <begin position="1499"/>
        <end position="1670"/>
    </location>
</feature>
<evidence type="ECO:0000256" key="4">
    <source>
        <dbReference type="ARBA" id="ARBA00022658"/>
    </source>
</evidence>
<dbReference type="InterPro" id="IPR051336">
    <property type="entry name" value="RhoGEF_Guanine_NuclExch_SF"/>
</dbReference>
<dbReference type="InterPro" id="IPR011993">
    <property type="entry name" value="PH-like_dom_sf"/>
</dbReference>
<dbReference type="GO" id="GO:0043652">
    <property type="term" value="P:engulfment of apoptotic cell"/>
    <property type="evidence" value="ECO:0007669"/>
    <property type="project" value="EnsemblMetazoa"/>
</dbReference>
<dbReference type="GO" id="GO:0030838">
    <property type="term" value="P:positive regulation of actin filament polymerization"/>
    <property type="evidence" value="ECO:0007669"/>
    <property type="project" value="EnsemblMetazoa"/>
</dbReference>
<feature type="domain" description="CRAL-TRIO" evidence="8">
    <location>
        <begin position="2"/>
        <end position="150"/>
    </location>
</feature>
<dbReference type="InterPro" id="IPR055251">
    <property type="entry name" value="SOS1_NGEF_PH"/>
</dbReference>
<evidence type="ECO:0000259" key="6">
    <source>
        <dbReference type="PROSITE" id="PS50003"/>
    </source>
</evidence>
<feature type="compositionally biased region" description="Polar residues" evidence="5">
    <location>
        <begin position="2066"/>
        <end position="2080"/>
    </location>
</feature>
<feature type="compositionally biased region" description="Basic and acidic residues" evidence="5">
    <location>
        <begin position="1499"/>
        <end position="1512"/>
    </location>
</feature>
<dbReference type="SUPFAM" id="SSF48726">
    <property type="entry name" value="Immunoglobulin"/>
    <property type="match status" value="1"/>
</dbReference>
<dbReference type="GO" id="GO:0038007">
    <property type="term" value="P:netrin-activated signaling pathway"/>
    <property type="evidence" value="ECO:0007669"/>
    <property type="project" value="EnsemblMetazoa"/>
</dbReference>
<dbReference type="EnsemblMetazoa" id="PPA01045.1">
    <property type="protein sequence ID" value="PPA01045.1"/>
    <property type="gene ID" value="WBGene00090599"/>
</dbReference>
<keyword evidence="2" id="KW-0728">SH3 domain</keyword>
<proteinExistence type="predicted"/>
<dbReference type="InterPro" id="IPR036865">
    <property type="entry name" value="CRAL-TRIO_dom_sf"/>
</dbReference>
<keyword evidence="4" id="KW-0344">Guanine-nucleotide releasing factor</keyword>
<feature type="domain" description="PH" evidence="6">
    <location>
        <begin position="1368"/>
        <end position="1483"/>
    </location>
</feature>
<accession>A0A8R1U3Q7</accession>
<evidence type="ECO:0000313" key="10">
    <source>
        <dbReference type="EnsemblMetazoa" id="PPA01045.1"/>
    </source>
</evidence>
<dbReference type="GO" id="GO:0007411">
    <property type="term" value="P:axon guidance"/>
    <property type="evidence" value="ECO:0000318"/>
    <property type="project" value="GO_Central"/>
</dbReference>
<feature type="compositionally biased region" description="Basic and acidic residues" evidence="5">
    <location>
        <begin position="1635"/>
        <end position="1648"/>
    </location>
</feature>
<feature type="domain" description="PH" evidence="6">
    <location>
        <begin position="1885"/>
        <end position="1990"/>
    </location>
</feature>
<evidence type="ECO:0000313" key="11">
    <source>
        <dbReference type="Proteomes" id="UP000005239"/>
    </source>
</evidence>
<dbReference type="GO" id="GO:1902474">
    <property type="term" value="P:positive regulation of protein localization to synapse"/>
    <property type="evidence" value="ECO:0007669"/>
    <property type="project" value="EnsemblMetazoa"/>
</dbReference>
<evidence type="ECO:0000256" key="5">
    <source>
        <dbReference type="SAM" id="MobiDB-lite"/>
    </source>
</evidence>
<dbReference type="SMART" id="SM00233">
    <property type="entry name" value="PH"/>
    <property type="match status" value="2"/>
</dbReference>
<dbReference type="InterPro" id="IPR036028">
    <property type="entry name" value="SH3-like_dom_sf"/>
</dbReference>
<dbReference type="Gene3D" id="2.30.30.40">
    <property type="entry name" value="SH3 Domains"/>
    <property type="match status" value="1"/>
</dbReference>
<dbReference type="PROSITE" id="PS50853">
    <property type="entry name" value="FN3"/>
    <property type="match status" value="1"/>
</dbReference>
<dbReference type="GO" id="GO:0005085">
    <property type="term" value="F:guanyl-nucleotide exchange factor activity"/>
    <property type="evidence" value="ECO:0000318"/>
    <property type="project" value="GO_Central"/>
</dbReference>
<dbReference type="GO" id="GO:0031267">
    <property type="term" value="F:small GTPase binding"/>
    <property type="evidence" value="ECO:0007669"/>
    <property type="project" value="EnsemblMetazoa"/>
</dbReference>
<dbReference type="GO" id="GO:0014057">
    <property type="term" value="P:positive regulation of acetylcholine secretion, neurotransmission"/>
    <property type="evidence" value="ECO:0007669"/>
    <property type="project" value="EnsemblMetazoa"/>
</dbReference>
<dbReference type="SUPFAM" id="SSF49265">
    <property type="entry name" value="Fibronectin type III"/>
    <property type="match status" value="1"/>
</dbReference>
<sequence>MKAEDIVHILRESLVTVPGGRDKEGRPLLIITPRDSPVNSVHLRSIFSYFQRIAVNVEQGFTVVLDMRGAKWDAAKAMLKALNQVCDRTQTTVHLLLIIRPESFWEKHKAHFSNAIIKAEVQLITMDEIKKYLDKTELPRQLGGTFPFDYDEWLDLRLILEKWIWSVTEWMKKLEDCKNRIKSGSTPTCIKSAEEAIAAHSDIQKRILSVPLDELDATSAQIHCRIKNGEQKGGDLESSLPHISKTISSLVRLKEEVYEMWKARREELKDVHQCKLVEKDTEGILSWLKSKGDMVVRDMNDIGESIEDMEMKLMTINELEDCMKNARINVNGVTSSAGRMKTPNRNGSKVSEELHRLEDVIVKRRHLIVHSIAFKKAEASYFSNWTEWRGIRSEDVRNMDVSMILECIERLNEKWRDADSSFLNAMEKGGKVAVAWRAMDCVNGEKNAKERQTKLSSHHRQLEEKFKDDKKRLQIVNAFEAFQHDMKRVFDWLEEHGEPYLKKNSGIGESKTQASHLRHNHLQFREIAKSTQVNASKLYEVGEDIISSNLFDNDSIRLLLCQLEERMNRFESRVDQRLAMLNQATLFYTHHEELILWYDEMERKYSNLLVNTSILQCEHDNKQWSLESDGTCQAYATTLAEGTQLVKTVEEMSEINGNGGVEKNVMPKLYHMLTLINERNSSLMQLWQKQRPALQFAVNMANCLSEISDLCEQMISWEHDMHSLVRSDGFLDSAEKVLPYHADNEKKVRQAMENIRPKVNEVFQLIQCHNLHYLRTVEGLTVSDVIKSKMDELEEVEIKVMRSANETSRKLEGAKKANTFREYCTEWLEICSNGEKKLHNLSLSLPTNISDAIRMTTELTECSDEFENVVKARVNIYRTKMGEILTANIINRKIVLEWNYEVSRALERLNLLFSDRKKALKVGSDFYKTYSNVVPILDHLEKEYQSSADNDWCIGLDDSLSFGMKATKVSMSLSEHLAVRDRFQKGCQYAHKTSDLFLRYIERCPPSSQQRECSQHVLRLRKKVREQQSRILELWARKKRELDRCQQYVLLETSREQETISLKEDVYKQIEILRGMDGDGKEEREKRKETMMTLSLSMKEHRGSIQSLMTTGEAMMEEGGRHKGDIEKTMKLMRDTYDEIAIIVNGLEEGKKNELSLDRRSNSCIEVPLREIKKRGSEPMRELLQTERVYIEDLRRCITVYVDTFDKMEKDGKVPNLLKGRRNEIFCKVEDLYAFHSETFLGELLKYENEPDLVGYSFTVYVGALSELYTAYCSLKDLNNNLLHQQETIDFFDSIRESHQLESAYSLDSLLIKPVQRVTRYGLLMKELCKGAISAEGITEALEVVNNIPKKANDIIHLNYVDSKDKEQLNPAGPLVTQDTLTVWESKSLIKGKGKERQVFLFELALAVMKRVSDGGNNRTRYFLKGKPIALSEVTVVEHIEGDPCKFGLRLGEIGMNENRMEMRAKNENEKISWIRRLRECINEPALVSLRLGLDFGQKEETERERIDETKRSSLQSISSNETDRIEFRMEGEREGSSKAHKNHISIYDEMPDRPIPSLNSPQSAVHNSVKRKSLRRIFSHSPRQSQSPCESIGISSFHPQEASTSRGVLSGVRDLTSEETKGEREEEGLPPPMEDMRGEDGDERRKDEEDEGDGNGNGKEMTTNDNDDDIIKEEKKEEKSPQELARFKRQYVLMELVDTEKDYIKDLGSVVEGYMAEMQEKDLPEDLQGKDKIIFANIAQIHEFHKTSFLKDIERCLEDYNASASAFVKFERRLHTLYVKYCQNKPKSDYLVSQEAFEQYFADTKARLGHKVALCDLLIKPVQRIMKYQLLLKDILKFTERAQDNTDILKKALEVMHVVPKACDDMMQVGRLQNFDGNLNAQGKLMHQGTVLLYEAGLGGAAKSKERRIFLFEQSAIIADCIMPKKEFGNPNYIFKNQIMVNKMNLSPSVVDSPLSFSIGSSDGPTFIAQCTSEEEKDEWIARVSCQLDQQKTLLAALVDPKRYQSQLAGGVASVSLDGEEKKKGTSSGLFSRFKSAPSGGGGGGGGGGNVPSIPSPLPSVSHSTKPQSPKQTTKSKGSLFNFGKKSTKGSSSVCGIPAVVTGKYMGTRDNELSVQEGDVLLIISSDGESALVERGGDEQGYIPISLLAYNQLEGDNLAQQIESRRNFFARLDNIRRRKGISPLTSPHLILNECSTIHSSEPINMTDRPIIINALQDLEVKLFSSIHLSIQIFCTVPFNVVWRGPAISTGEVTLTADNSVSNLGIKEALKSHSGFYSIVATSNCGSSISHCLVTVVSKPHPPTNIQFALISPFSIIITWTSVPSTLYMIEYKREGMVKFRPVHCGIRTSKISMRGFKLAAYEIRVIAYNKFWRSDPSNSITVDFERLAFSDPSIPFDENSALTRSTPF</sequence>
<dbReference type="Pfam" id="PF13716">
    <property type="entry name" value="CRAL_TRIO_2"/>
    <property type="match status" value="1"/>
</dbReference>
<keyword evidence="3" id="KW-0963">Cytoplasm</keyword>
<dbReference type="Pfam" id="PF22697">
    <property type="entry name" value="SOS1_NGEF_PH"/>
    <property type="match status" value="2"/>
</dbReference>
<dbReference type="GO" id="GO:0030424">
    <property type="term" value="C:axon"/>
    <property type="evidence" value="ECO:0007669"/>
    <property type="project" value="EnsemblMetazoa"/>
</dbReference>
<dbReference type="Gene3D" id="2.30.29.30">
    <property type="entry name" value="Pleckstrin-homology domain (PH domain)/Phosphotyrosine-binding domain (PTB)"/>
    <property type="match status" value="2"/>
</dbReference>
<dbReference type="GO" id="GO:1905815">
    <property type="term" value="P:regulation of dorsal/ventral axon guidance"/>
    <property type="evidence" value="ECO:0007669"/>
    <property type="project" value="EnsemblMetazoa"/>
</dbReference>
<dbReference type="CDD" id="cd00063">
    <property type="entry name" value="FN3"/>
    <property type="match status" value="1"/>
</dbReference>
<gene>
    <name evidence="10" type="primary">WBGene00090599</name>
</gene>
<dbReference type="InterPro" id="IPR035899">
    <property type="entry name" value="DBL_dom_sf"/>
</dbReference>
<dbReference type="SUPFAM" id="SSF50729">
    <property type="entry name" value="PH domain-like"/>
    <property type="match status" value="2"/>
</dbReference>
<dbReference type="PANTHER" id="PTHR22826:SF106">
    <property type="entry name" value="TRIO, ISOFORM A"/>
    <property type="match status" value="1"/>
</dbReference>
<feature type="compositionally biased region" description="Polar residues" evidence="5">
    <location>
        <begin position="1558"/>
        <end position="1567"/>
    </location>
</feature>
<dbReference type="Proteomes" id="UP000005239">
    <property type="component" value="Unassembled WGS sequence"/>
</dbReference>
<dbReference type="GO" id="GO:0019898">
    <property type="term" value="C:extrinsic component of membrane"/>
    <property type="evidence" value="ECO:0000318"/>
    <property type="project" value="GO_Central"/>
</dbReference>
<feature type="compositionally biased region" description="Basic and acidic residues" evidence="5">
    <location>
        <begin position="1522"/>
        <end position="1538"/>
    </location>
</feature>
<dbReference type="GO" id="GO:0045773">
    <property type="term" value="P:positive regulation of axon extension"/>
    <property type="evidence" value="ECO:0007669"/>
    <property type="project" value="EnsemblMetazoa"/>
</dbReference>
<evidence type="ECO:0000256" key="1">
    <source>
        <dbReference type="ARBA" id="ARBA00004496"/>
    </source>
</evidence>
<dbReference type="InterPro" id="IPR001331">
    <property type="entry name" value="GDS_CDC24_CS"/>
</dbReference>
<keyword evidence="11" id="KW-1185">Reference proteome</keyword>
<dbReference type="InterPro" id="IPR001849">
    <property type="entry name" value="PH_domain"/>
</dbReference>
<feature type="compositionally biased region" description="Polar residues" evidence="5">
    <location>
        <begin position="1582"/>
        <end position="1608"/>
    </location>
</feature>
<dbReference type="Gene3D" id="3.40.525.10">
    <property type="entry name" value="CRAL-TRIO lipid binding domain"/>
    <property type="match status" value="1"/>
</dbReference>
<dbReference type="InterPro" id="IPR001251">
    <property type="entry name" value="CRAL-TRIO_dom"/>
</dbReference>
<evidence type="ECO:0000259" key="8">
    <source>
        <dbReference type="PROSITE" id="PS50191"/>
    </source>
</evidence>
<evidence type="ECO:0000259" key="7">
    <source>
        <dbReference type="PROSITE" id="PS50010"/>
    </source>
</evidence>